<evidence type="ECO:0000313" key="2">
    <source>
        <dbReference type="Proteomes" id="UP001058074"/>
    </source>
</evidence>
<protein>
    <submittedName>
        <fullName evidence="1">Uncharacterized protein</fullName>
    </submittedName>
</protein>
<dbReference type="Proteomes" id="UP001058074">
    <property type="component" value="Unassembled WGS sequence"/>
</dbReference>
<gene>
    <name evidence="1" type="ORF">rsdtw13_08690</name>
</gene>
<sequence>MDKYKLFAIGGLAAMAVIAWTPFAAAVAGIASVAIVLTDENKKNK</sequence>
<accession>A0ACB5R9H6</accession>
<comment type="caution">
    <text evidence="1">The sequence shown here is derived from an EMBL/GenBank/DDBJ whole genome shotgun (WGS) entry which is preliminary data.</text>
</comment>
<dbReference type="EMBL" id="BROD01000001">
    <property type="protein sequence ID" value="GKX65611.1"/>
    <property type="molecule type" value="Genomic_DNA"/>
</dbReference>
<evidence type="ECO:0000313" key="1">
    <source>
        <dbReference type="EMBL" id="GKX65611.1"/>
    </source>
</evidence>
<proteinExistence type="predicted"/>
<reference evidence="1" key="1">
    <citation type="journal article" date="2025" name="Int. J. Syst. Evol. Microbiol.">
        <title>Inconstantimicrobium mannanitabidum sp. nov., a novel member of the family Clostridiaceae isolated from anoxic soil under the treatment of reductive soil disinfestation.</title>
        <authorList>
            <person name="Ueki A."/>
            <person name="Tonouchi A."/>
            <person name="Honma S."/>
            <person name="Kaku N."/>
            <person name="Ueki K."/>
        </authorList>
    </citation>
    <scope>NUCLEOTIDE SEQUENCE</scope>
    <source>
        <strain evidence="1">TW13</strain>
    </source>
</reference>
<keyword evidence="2" id="KW-1185">Reference proteome</keyword>
<organism evidence="1 2">
    <name type="scientific">Inconstantimicrobium mannanitabidum</name>
    <dbReference type="NCBI Taxonomy" id="1604901"/>
    <lineage>
        <taxon>Bacteria</taxon>
        <taxon>Bacillati</taxon>
        <taxon>Bacillota</taxon>
        <taxon>Clostridia</taxon>
        <taxon>Eubacteriales</taxon>
        <taxon>Clostridiaceae</taxon>
        <taxon>Inconstantimicrobium</taxon>
    </lineage>
</organism>
<name>A0ACB5R9H6_9CLOT</name>